<keyword evidence="2" id="KW-1185">Reference proteome</keyword>
<gene>
    <name evidence="1" type="ORF">CBW65_10320</name>
</gene>
<protein>
    <recommendedName>
        <fullName evidence="3">Transcriptional regulator</fullName>
    </recommendedName>
</protein>
<evidence type="ECO:0000313" key="2">
    <source>
        <dbReference type="Proteomes" id="UP000195437"/>
    </source>
</evidence>
<dbReference type="EMBL" id="CP021434">
    <property type="protein sequence ID" value="ARU61350.1"/>
    <property type="molecule type" value="Genomic_DNA"/>
</dbReference>
<dbReference type="Proteomes" id="UP000195437">
    <property type="component" value="Chromosome"/>
</dbReference>
<dbReference type="Gene3D" id="2.30.110.10">
    <property type="entry name" value="Electron Transport, Fmn-binding Protein, Chain A"/>
    <property type="match status" value="1"/>
</dbReference>
<sequence>MYTPSHFKMEELAEIQEFIKAHSFGILFSQTDQGPTGTHLPFYLVEAEGEYGVLYGHMARANPHWKSTAQDVLVVLAGPHHYISPTWYQAPDNVPTWNYTAVHAYGQIEIFEEREALLELLDRSTDFFEAGMPKPWKMAESQEYAERILGGIVGFKIVLTKLEGKQKLNQNKSPQLQQNVIDGLRAQENSQAHAVAELMEERAAKKTAKE</sequence>
<evidence type="ECO:0008006" key="3">
    <source>
        <dbReference type="Google" id="ProtNLM"/>
    </source>
</evidence>
<dbReference type="PANTHER" id="PTHR35802:SF1">
    <property type="entry name" value="PROTEASE SYNTHASE AND SPORULATION PROTEIN PAI 2"/>
    <property type="match status" value="1"/>
</dbReference>
<evidence type="ECO:0000313" key="1">
    <source>
        <dbReference type="EMBL" id="ARU61350.1"/>
    </source>
</evidence>
<dbReference type="RefSeq" id="WP_087456729.1">
    <property type="nucleotide sequence ID" value="NZ_CP021434.1"/>
</dbReference>
<dbReference type="KEGG" id="tum:CBW65_10320"/>
<dbReference type="PIRSF" id="PIRSF010372">
    <property type="entry name" value="PaiB"/>
    <property type="match status" value="1"/>
</dbReference>
<accession>A0A1Y0IM37</accession>
<dbReference type="AlphaFoldDB" id="A0A1Y0IM37"/>
<name>A0A1Y0IM37_9BACL</name>
<proteinExistence type="predicted"/>
<reference evidence="2" key="1">
    <citation type="submission" date="2017-05" db="EMBL/GenBank/DDBJ databases">
        <authorList>
            <person name="Sung H."/>
        </authorList>
    </citation>
    <scope>NUCLEOTIDE SEQUENCE [LARGE SCALE GENOMIC DNA]</scope>
    <source>
        <strain evidence="2">AR23208</strain>
    </source>
</reference>
<dbReference type="Pfam" id="PF04299">
    <property type="entry name" value="FMN_bind_2"/>
    <property type="match status" value="1"/>
</dbReference>
<dbReference type="OrthoDB" id="9794948at2"/>
<dbReference type="PANTHER" id="PTHR35802">
    <property type="entry name" value="PROTEASE SYNTHASE AND SPORULATION PROTEIN PAI 2"/>
    <property type="match status" value="1"/>
</dbReference>
<organism evidence="1 2">
    <name type="scientific">Tumebacillus avium</name>
    <dbReference type="NCBI Taxonomy" id="1903704"/>
    <lineage>
        <taxon>Bacteria</taxon>
        <taxon>Bacillati</taxon>
        <taxon>Bacillota</taxon>
        <taxon>Bacilli</taxon>
        <taxon>Bacillales</taxon>
        <taxon>Alicyclobacillaceae</taxon>
        <taxon>Tumebacillus</taxon>
    </lineage>
</organism>
<dbReference type="InterPro" id="IPR012349">
    <property type="entry name" value="Split_barrel_FMN-bd"/>
</dbReference>
<dbReference type="InterPro" id="IPR007396">
    <property type="entry name" value="TR_PAI2-type"/>
</dbReference>
<dbReference type="SUPFAM" id="SSF50475">
    <property type="entry name" value="FMN-binding split barrel"/>
    <property type="match status" value="1"/>
</dbReference>